<feature type="compositionally biased region" description="Low complexity" evidence="3">
    <location>
        <begin position="813"/>
        <end position="826"/>
    </location>
</feature>
<sequence length="1151" mass="122095">MLGGASGLGAAPTRALYSTANVLYIKNLSPLVTEDHIRQIFTHCGEILNIGFKAYLNNPAQRYCVLEFKDSAGITAASQLNNTPLLNVPMTVTVVEPAGGGTFIAAPEALAGASGALGSSSLEALAKQAALNVQHPVGQPALAPGQVGEGVRQLQQLQQQQLQQFEANGALGAGAQLATAGAVAALGGQAGGAAAFGAMPLNSQMSVVEIAMQNHLSNLQAVQSAALQAKILAEKKKTELGLGVSIGPGAGGLLPAAASLVTGCPHKETELQQLGRTVFVENFPEEYEKEELHLLLRDFGKISNLRFGQHPEKGSKFAVVEFETAEEAQFLRGMDAKPIGNLTLTIKESQSVVNFRDPDGVLFDVPPPPILAVLKQQQTPEAQQEALQSKLKEVKYAKLEIEEKFKAATRPKRESRSRGVSSRRRRRNRSSSGSVEAPRGRSLSPGRRGSVERKRRKEERPERGRDSSRSLSAGARGGSGAGRSLRGGGRGERRGASRSPRRSLERRGDSRGRLGSEGAGRGRERAVASGARAPRPVEARRSISRSPDMTETRRSGETAQKDEVQRDGSRLSPREAEREGDGCSVEARKHVSRSASREAGRARKPEGSPKNLGVTAGPEALSSGDKKPTGPAAENGLARCAEASESEPESPGLGRRARDTKERDGRGGDLRSPRRRGTLSNKRDAFSCSSRSPSADRRRALRETERKRPLDASASRSPSGTRQRPPGAWPHGPQTQRGADPRSSSRSPEGRSGARRRLSPFSKKKEDRDLSRERGGRAGPSRLSVDGRRGGPERRGRRSGSRRHSSLSDSDRSPSFSPGRPQRVPGPRGPSGESGLAYGRPRPRLSGRPDAERGPSPFSRRRRRSVSRSGDRNSVEDGRLSRGGSRGRRPGPTRRPSDRLEPGEEAMRDRDDDYSRGGFPGPRIRGDRRGGAPYGPGGRRPGSREPSFGRELHPGEKGDGPARTGARVPVRGRGTGAQLAETASTAWGGPGRMEKGREDGPFGMRGEGPRGRGRQPGRRRLGRRDGDSGDEGGRDARMDRYKSQSRSLSEDSDSASPVSGGGVGPGVGGSRRGSRSSGLAGREDLEGEGAPAASREEVERNGGARAPQGAGEFRSGSAAEDSLGAKDAVGPKPMNALCGGRPGTQGSAGTA</sequence>
<feature type="compositionally biased region" description="Basic and acidic residues" evidence="3">
    <location>
        <begin position="763"/>
        <end position="776"/>
    </location>
</feature>
<evidence type="ECO:0000259" key="4">
    <source>
        <dbReference type="PROSITE" id="PS50102"/>
    </source>
</evidence>
<feature type="compositionally biased region" description="Low complexity" evidence="3">
    <location>
        <begin position="430"/>
        <end position="448"/>
    </location>
</feature>
<dbReference type="SMART" id="SM00360">
    <property type="entry name" value="RRM"/>
    <property type="match status" value="2"/>
</dbReference>
<dbReference type="AlphaFoldDB" id="A0A086LSD7"/>
<dbReference type="GO" id="GO:0005737">
    <property type="term" value="C:cytoplasm"/>
    <property type="evidence" value="ECO:0007669"/>
    <property type="project" value="TreeGrafter"/>
</dbReference>
<feature type="compositionally biased region" description="Basic and acidic residues" evidence="3">
    <location>
        <begin position="548"/>
        <end position="607"/>
    </location>
</feature>
<dbReference type="CDD" id="cd00590">
    <property type="entry name" value="RRM_SF"/>
    <property type="match status" value="2"/>
</dbReference>
<dbReference type="PANTHER" id="PTHR15481:SF0">
    <property type="entry name" value="LD23870P-RELATED"/>
    <property type="match status" value="1"/>
</dbReference>
<dbReference type="Gene3D" id="3.30.70.330">
    <property type="match status" value="2"/>
</dbReference>
<dbReference type="InterPro" id="IPR000504">
    <property type="entry name" value="RRM_dom"/>
</dbReference>
<evidence type="ECO:0000256" key="1">
    <source>
        <dbReference type="ARBA" id="ARBA00022884"/>
    </source>
</evidence>
<evidence type="ECO:0000256" key="3">
    <source>
        <dbReference type="SAM" id="MobiDB-lite"/>
    </source>
</evidence>
<dbReference type="InterPro" id="IPR035979">
    <property type="entry name" value="RBD_domain_sf"/>
</dbReference>
<organism evidence="5 6">
    <name type="scientific">Toxoplasma gondii RUB</name>
    <dbReference type="NCBI Taxonomy" id="935652"/>
    <lineage>
        <taxon>Eukaryota</taxon>
        <taxon>Sar</taxon>
        <taxon>Alveolata</taxon>
        <taxon>Apicomplexa</taxon>
        <taxon>Conoidasida</taxon>
        <taxon>Coccidia</taxon>
        <taxon>Eucoccidiorida</taxon>
        <taxon>Eimeriorina</taxon>
        <taxon>Sarcocystidae</taxon>
        <taxon>Toxoplasma</taxon>
    </lineage>
</organism>
<accession>A0A086LSD7</accession>
<dbReference type="GO" id="GO:0003723">
    <property type="term" value="F:RNA binding"/>
    <property type="evidence" value="ECO:0007669"/>
    <property type="project" value="UniProtKB-UniRule"/>
</dbReference>
<feature type="compositionally biased region" description="Basic and acidic residues" evidence="3">
    <location>
        <begin position="656"/>
        <end position="672"/>
    </location>
</feature>
<feature type="compositionally biased region" description="Basic and acidic residues" evidence="3">
    <location>
        <begin position="947"/>
        <end position="960"/>
    </location>
</feature>
<feature type="compositionally biased region" description="Gly residues" evidence="3">
    <location>
        <begin position="1059"/>
        <end position="1071"/>
    </location>
</feature>
<comment type="caution">
    <text evidence="5">The sequence shown here is derived from an EMBL/GenBank/DDBJ whole genome shotgun (WGS) entry which is preliminary data.</text>
</comment>
<reference evidence="5 6" key="1">
    <citation type="submission" date="2014-05" db="EMBL/GenBank/DDBJ databases">
        <authorList>
            <person name="Sibley D."/>
            <person name="Venepally P."/>
            <person name="Karamycheva S."/>
            <person name="Hadjithomas M."/>
            <person name="Khan A."/>
            <person name="Brunk B."/>
            <person name="Roos D."/>
            <person name="Caler E."/>
            <person name="Lorenzi H."/>
        </authorList>
    </citation>
    <scope>NUCLEOTIDE SEQUENCE [LARGE SCALE GENOMIC DNA]</scope>
    <source>
        <strain evidence="5 6">RUB</strain>
    </source>
</reference>
<feature type="compositionally biased region" description="Basic and acidic residues" evidence="3">
    <location>
        <begin position="458"/>
        <end position="468"/>
    </location>
</feature>
<dbReference type="VEuPathDB" id="ToxoDB:TGRUB_294710"/>
<feature type="compositionally biased region" description="Basic and acidic residues" evidence="3">
    <location>
        <begin position="1023"/>
        <end position="1042"/>
    </location>
</feature>
<gene>
    <name evidence="5" type="ORF">TGRUB_294710</name>
</gene>
<dbReference type="EMBL" id="AFYV02002174">
    <property type="protein sequence ID" value="KFG59555.1"/>
    <property type="molecule type" value="Genomic_DNA"/>
</dbReference>
<dbReference type="GO" id="GO:0005654">
    <property type="term" value="C:nucleoplasm"/>
    <property type="evidence" value="ECO:0007669"/>
    <property type="project" value="TreeGrafter"/>
</dbReference>
<name>A0A086LSD7_TOXGO</name>
<dbReference type="OrthoDB" id="4726at2759"/>
<feature type="compositionally biased region" description="Basic and acidic residues" evidence="3">
    <location>
        <begin position="785"/>
        <end position="794"/>
    </location>
</feature>
<feature type="compositionally biased region" description="Basic and acidic residues" evidence="3">
    <location>
        <begin position="895"/>
        <end position="915"/>
    </location>
</feature>
<evidence type="ECO:0000256" key="2">
    <source>
        <dbReference type="PROSITE-ProRule" id="PRU00176"/>
    </source>
</evidence>
<proteinExistence type="predicted"/>
<dbReference type="GO" id="GO:0000398">
    <property type="term" value="P:mRNA splicing, via spliceosome"/>
    <property type="evidence" value="ECO:0007669"/>
    <property type="project" value="TreeGrafter"/>
</dbReference>
<feature type="compositionally biased region" description="Basic residues" evidence="3">
    <location>
        <begin position="418"/>
        <end position="429"/>
    </location>
</feature>
<dbReference type="Pfam" id="PF00076">
    <property type="entry name" value="RRM_1"/>
    <property type="match status" value="2"/>
</dbReference>
<feature type="compositionally biased region" description="Basic and acidic residues" evidence="3">
    <location>
        <begin position="502"/>
        <end position="526"/>
    </location>
</feature>
<dbReference type="PROSITE" id="PS50102">
    <property type="entry name" value="RRM"/>
    <property type="match status" value="2"/>
</dbReference>
<keyword evidence="1 2" id="KW-0694">RNA-binding</keyword>
<feature type="domain" description="RRM" evidence="4">
    <location>
        <begin position="21"/>
        <end position="97"/>
    </location>
</feature>
<feature type="compositionally biased region" description="Gly residues" evidence="3">
    <location>
        <begin position="475"/>
        <end position="488"/>
    </location>
</feature>
<evidence type="ECO:0000313" key="5">
    <source>
        <dbReference type="EMBL" id="KFG59555.1"/>
    </source>
</evidence>
<evidence type="ECO:0000313" key="6">
    <source>
        <dbReference type="Proteomes" id="UP000028834"/>
    </source>
</evidence>
<feature type="compositionally biased region" description="Low complexity" evidence="3">
    <location>
        <begin position="741"/>
        <end position="751"/>
    </location>
</feature>
<protein>
    <submittedName>
        <fullName evidence="5">RNA recognition motif-containing protein</fullName>
    </submittedName>
</protein>
<feature type="domain" description="RRM" evidence="4">
    <location>
        <begin position="276"/>
        <end position="351"/>
    </location>
</feature>
<feature type="compositionally biased region" description="Basic residues" evidence="3">
    <location>
        <begin position="795"/>
        <end position="805"/>
    </location>
</feature>
<dbReference type="SUPFAM" id="SSF54928">
    <property type="entry name" value="RNA-binding domain, RBD"/>
    <property type="match status" value="2"/>
</dbReference>
<feature type="compositionally biased region" description="Basic and acidic residues" evidence="3">
    <location>
        <begin position="694"/>
        <end position="710"/>
    </location>
</feature>
<dbReference type="InterPro" id="IPR012677">
    <property type="entry name" value="Nucleotide-bd_a/b_plait_sf"/>
</dbReference>
<feature type="compositionally biased region" description="Basic and acidic residues" evidence="3">
    <location>
        <begin position="869"/>
        <end position="880"/>
    </location>
</feature>
<feature type="compositionally biased region" description="Basic residues" evidence="3">
    <location>
        <begin position="1011"/>
        <end position="1022"/>
    </location>
</feature>
<dbReference type="Proteomes" id="UP000028834">
    <property type="component" value="Unassembled WGS sequence"/>
</dbReference>
<dbReference type="GO" id="GO:0061574">
    <property type="term" value="C:ASAP complex"/>
    <property type="evidence" value="ECO:0007669"/>
    <property type="project" value="TreeGrafter"/>
</dbReference>
<feature type="region of interest" description="Disordered" evidence="3">
    <location>
        <begin position="407"/>
        <end position="1151"/>
    </location>
</feature>
<dbReference type="PANTHER" id="PTHR15481">
    <property type="entry name" value="RIBONUCLEIC ACID BINDING PROTEIN S1"/>
    <property type="match status" value="1"/>
</dbReference>
<feature type="compositionally biased region" description="Basic and acidic residues" evidence="3">
    <location>
        <begin position="407"/>
        <end position="417"/>
    </location>
</feature>